<sequence>MKTMEMSSVFLLLLSLVVCTIFIFSSLCRSGQRLKDGIVGREIGAFCESLGYRPDSVPKEKVFSRRYREEPLCVFWEAGQVLEAYFVLDILLKEYPAAVYWIDGVKPEDLDRDDRTLEDICKHSLLVTNSEETSILNSLIILQEQGFVNRGVFLLSDEGCSKHCRNITRPFADYIIRNYWCEAMNTHKDAYYVPLGYASPFTEPGENAILPCPFRRFTASFKGSLKADRSLFIGYLKNSSIYNESRFLIQTTKDFHQGDPAYQFRGLLLNSQIAPCPAGNNPEQFRIWEALSTASIPILQRGETFSKLPANHPLIIVDNVKEMVRKIEWLSNEPLEMTKAQCTTFLWWLSYKKTLQRQIVELILNGRHLQWQ</sequence>
<dbReference type="AlphaFoldDB" id="A0AAV9IC66"/>
<evidence type="ECO:0000256" key="1">
    <source>
        <dbReference type="SAM" id="SignalP"/>
    </source>
</evidence>
<dbReference type="PANTHER" id="PTHR15576:SF1">
    <property type="entry name" value="RIBITOL-5-PHOSPHATE XYLOSYLTRANSFERASE 1"/>
    <property type="match status" value="1"/>
</dbReference>
<feature type="signal peptide" evidence="1">
    <location>
        <begin position="1"/>
        <end position="19"/>
    </location>
</feature>
<dbReference type="InterPro" id="IPR055286">
    <property type="entry name" value="RXYLT1-like"/>
</dbReference>
<comment type="caution">
    <text evidence="3">The sequence shown here is derived from an EMBL/GenBank/DDBJ whole genome shotgun (WGS) entry which is preliminary data.</text>
</comment>
<proteinExistence type="predicted"/>
<accession>A0AAV9IC66</accession>
<dbReference type="GO" id="GO:0005794">
    <property type="term" value="C:Golgi apparatus"/>
    <property type="evidence" value="ECO:0007669"/>
    <property type="project" value="TreeGrafter"/>
</dbReference>
<evidence type="ECO:0000313" key="4">
    <source>
        <dbReference type="Proteomes" id="UP001300502"/>
    </source>
</evidence>
<evidence type="ECO:0000259" key="2">
    <source>
        <dbReference type="Pfam" id="PF24785"/>
    </source>
</evidence>
<dbReference type="GO" id="GO:0120053">
    <property type="term" value="F:ribitol beta-1,4-xylosyltransferase activity"/>
    <property type="evidence" value="ECO:0007669"/>
    <property type="project" value="InterPro"/>
</dbReference>
<dbReference type="PANTHER" id="PTHR15576">
    <property type="entry name" value="RIBITOL-5-PHOSPHATE XYLOSYLTRANSFERASE 1"/>
    <property type="match status" value="1"/>
</dbReference>
<dbReference type="EMBL" id="JANCYU010000026">
    <property type="protein sequence ID" value="KAK4524801.1"/>
    <property type="molecule type" value="Genomic_DNA"/>
</dbReference>
<organism evidence="3 4">
    <name type="scientific">Galdieria yellowstonensis</name>
    <dbReference type="NCBI Taxonomy" id="3028027"/>
    <lineage>
        <taxon>Eukaryota</taxon>
        <taxon>Rhodophyta</taxon>
        <taxon>Bangiophyceae</taxon>
        <taxon>Galdieriales</taxon>
        <taxon>Galdieriaceae</taxon>
        <taxon>Galdieria</taxon>
    </lineage>
</organism>
<name>A0AAV9IC66_9RHOD</name>
<keyword evidence="4" id="KW-1185">Reference proteome</keyword>
<dbReference type="GO" id="GO:0035269">
    <property type="term" value="P:protein O-linked glycosylation via mannose"/>
    <property type="evidence" value="ECO:0007669"/>
    <property type="project" value="InterPro"/>
</dbReference>
<reference evidence="3 4" key="1">
    <citation type="submission" date="2022-07" db="EMBL/GenBank/DDBJ databases">
        <title>Genome-wide signatures of adaptation to extreme environments.</title>
        <authorList>
            <person name="Cho C.H."/>
            <person name="Yoon H.S."/>
        </authorList>
    </citation>
    <scope>NUCLEOTIDE SEQUENCE [LARGE SCALE GENOMIC DNA]</scope>
    <source>
        <strain evidence="3 4">108.79 E11</strain>
    </source>
</reference>
<feature type="chain" id="PRO_5043350663" description="RXYLT1 C-terminal domain-containing protein" evidence="1">
    <location>
        <begin position="20"/>
        <end position="372"/>
    </location>
</feature>
<dbReference type="InterPro" id="IPR057538">
    <property type="entry name" value="RXYLT1_C"/>
</dbReference>
<dbReference type="Proteomes" id="UP001300502">
    <property type="component" value="Unassembled WGS sequence"/>
</dbReference>
<evidence type="ECO:0000313" key="3">
    <source>
        <dbReference type="EMBL" id="KAK4524801.1"/>
    </source>
</evidence>
<feature type="domain" description="RXYLT1 C-terminal" evidence="2">
    <location>
        <begin position="215"/>
        <end position="363"/>
    </location>
</feature>
<protein>
    <recommendedName>
        <fullName evidence="2">RXYLT1 C-terminal domain-containing protein</fullName>
    </recommendedName>
</protein>
<gene>
    <name evidence="3" type="ORF">GAYE_SCF06G2704</name>
</gene>
<keyword evidence="1" id="KW-0732">Signal</keyword>
<dbReference type="Pfam" id="PF24785">
    <property type="entry name" value="RXYLT1_C"/>
    <property type="match status" value="1"/>
</dbReference>